<accession>A0A841JW79</accession>
<keyword evidence="1" id="KW-0732">Signal</keyword>
<evidence type="ECO:0000313" key="3">
    <source>
        <dbReference type="Proteomes" id="UP000538666"/>
    </source>
</evidence>
<dbReference type="EMBL" id="JACHEK010000005">
    <property type="protein sequence ID" value="MBB6144805.1"/>
    <property type="molecule type" value="Genomic_DNA"/>
</dbReference>
<sequence>MRRFSAVALLLTGLALPACAQRGGGHGGGFSGHAASSFHSGFSAPSASGFASAPRFGGSASFRPPAAVPGFGASAARNFYSAGRAPYSGGRSPYSGSNRYRRGYNSPYFLSSPYFYPGYYPGYYPWSGYDSLPDSSDYAPAANDVQQAYAPQQEFAGDQRPRMPYFGSAQGPSAVQVPQNEDAVTLVFRDGRPSEQIHNYALTRTTLYVLDEHRRDISVDELDLDATAKVNRDAGVDFQLPIAR</sequence>
<dbReference type="RefSeq" id="WP_050059631.1">
    <property type="nucleotide sequence ID" value="NZ_JACHEK010000005.1"/>
</dbReference>
<protein>
    <submittedName>
        <fullName evidence="2">Uncharacterized protein</fullName>
    </submittedName>
</protein>
<dbReference type="OrthoDB" id="123536at2"/>
<reference evidence="2 3" key="1">
    <citation type="submission" date="2020-08" db="EMBL/GenBank/DDBJ databases">
        <title>Genomic Encyclopedia of Type Strains, Phase IV (KMG-IV): sequencing the most valuable type-strain genomes for metagenomic binning, comparative biology and taxonomic classification.</title>
        <authorList>
            <person name="Goeker M."/>
        </authorList>
    </citation>
    <scope>NUCLEOTIDE SEQUENCE [LARGE SCALE GENOMIC DNA]</scope>
    <source>
        <strain evidence="2 3">DSM 103733</strain>
    </source>
</reference>
<dbReference type="AlphaFoldDB" id="A0A841JW79"/>
<name>A0A841JW79_9BACT</name>
<proteinExistence type="predicted"/>
<comment type="caution">
    <text evidence="2">The sequence shown here is derived from an EMBL/GenBank/DDBJ whole genome shotgun (WGS) entry which is preliminary data.</text>
</comment>
<gene>
    <name evidence="2" type="ORF">HNQ77_002761</name>
</gene>
<organism evidence="2 3">
    <name type="scientific">Silvibacterium bohemicum</name>
    <dbReference type="NCBI Taxonomy" id="1577686"/>
    <lineage>
        <taxon>Bacteria</taxon>
        <taxon>Pseudomonadati</taxon>
        <taxon>Acidobacteriota</taxon>
        <taxon>Terriglobia</taxon>
        <taxon>Terriglobales</taxon>
        <taxon>Acidobacteriaceae</taxon>
        <taxon>Silvibacterium</taxon>
    </lineage>
</organism>
<dbReference type="Proteomes" id="UP000538666">
    <property type="component" value="Unassembled WGS sequence"/>
</dbReference>
<evidence type="ECO:0000256" key="1">
    <source>
        <dbReference type="SAM" id="SignalP"/>
    </source>
</evidence>
<evidence type="ECO:0000313" key="2">
    <source>
        <dbReference type="EMBL" id="MBB6144805.1"/>
    </source>
</evidence>
<feature type="signal peptide" evidence="1">
    <location>
        <begin position="1"/>
        <end position="20"/>
    </location>
</feature>
<feature type="chain" id="PRO_5033048857" evidence="1">
    <location>
        <begin position="21"/>
        <end position="244"/>
    </location>
</feature>
<keyword evidence="3" id="KW-1185">Reference proteome</keyword>